<evidence type="ECO:0000256" key="2">
    <source>
        <dbReference type="ARBA" id="ARBA00022553"/>
    </source>
</evidence>
<sequence length="2514" mass="286164">MISNIVYTPQTIVGLVFKRLNDRVNSIQQEGVTSSLKILTRLVADLVVAEWDESQKAAKAYVAPIGKEGDTDCLFQSKAKFYSVSPMACDPSVATAMLEVIMKIKSDYKVHYALKNMMEVPADCGAYGTDLPSQIDTNCEIILFFLSASNWSEVYAFLSETFKHLRSQTEDSDFVRNIDLLGALYLDSDKLTTVFRDIQTAFTMVRRPMHKLLVKFFFKQSLIYWIMTRGNELVAETQSHSVLVMEASTLFDIVYRNADHERKSHVYWEFLATLIVLLPDCFSKDQKFRRSKMLSRKFAFLEALNKHFRKPATNKERENATSSYILVAMAASSIYSVDRAHSIVLFANSLYRDLLDILYGSSDRPRIFYGLDRLQSLFVSAYSYLNYSELVENLVPVIKAPTAPPRYQRNIIRGLLNLHTMLGGHPILYEFLSNYGEVIMGFIAMFSRRCRDLHRGSVKHDNFGFEIHVQAIKLAFLLTMTEPSLYFRQHEITDHESITGGFVEACAYGTVCSNIPMRETVISFLFDLAESPKLYSFKLREVHKNTKHIVHFLYHKFGWNAKDVANDMLTGDLNEPYAEKQLQFIRRFLDMRYEFIVQYQYKERFGDNLSAIETPEQRETISATIETAVLSAICSTRAETCKMALSVLHAMVKEAIAIENFDRITESHWSILPNFEAYAELSNPNFVVTGSIVVQKKLFKWLQLVDHPSPAMVKAWTMIYDRWIVINVSNFGSHDRQCLERQREWKCYSGFLCSLLAPLLNPDGNVKNVKIPDNAHFKARQFLRELIEHLLSNSPFVRETVKEVVARESSPFVFHHVFEKLNDLIDSRLTPESSLEPRDLSLASQTTLLMTSVIQRLYEGDVYLSVDIGSLVLKILRFLRGLDQSPDVLKLDIKVCQLLEMIGYYKDTLYMKHEVRIRNEFVMILAEWLEKTTSHKGLIASDKSTDKSVNRALFDTERLVKEKSVAIVKAMNQLLDGLPIDIEGSKDDDILSTKANVFSHLFSLFLRVLHRCKSEEEGKTHEGLLQMMDKIPYIRSQTILALTHLLIANVDVGLRTALGLGYHEDVNLRQAFLEIFKNILSQGTKFSEEYTESKRYEELVELIVNQRSIALVLCDVCPPSEVDDFASALLNVYDSRGQSLSLVTDVVTREIEHSDSSTDILRRNCVATKVLSLYAKSKGYHYLQETLGPFIKNMMAYPEEYIFELEPDKVSDLQEFTHNLDNFEKCVTELIDALEKNMPKMPCVFKEVCATIQSAVEPRFPGSKESAVSAFFFLRYICPALVSPDSNGLLETAPPPEIRRSLLLLAKVVQNMANGSNNPARLSMVGDRISMIEEKTKVILKILEAIPEMGDQCTYSAEDRQMPPSAIKSLEKPYAIALHKFLYNHWEEAHQKILMERRMRRLMKSKLYSSTHSLREGRNGADDEKSDSNEQVDATRKLVSLIRSLGKPTTSYSRHLQANLRFSTPTRLHEFMARNSPRDIEQIVERRIVHEGVSNDGTPVLVINAKNFAKDQTDPELVLYYFIQVASKMWTDKFYLFYDGTGFTQENAFPASAREASQVIIPNEMTQNCAAVYFYNLGTHNMKRIKNIIAGYNASGYGRNSKTKYHILTPENISSHFSVQGLNLDEASSRLITDVKACFPDVRMNYDDGEEPGNVKIKVGAEYLQVQCNDEAVLSGAKGYTNDSYHYSDIADAHVPTSGMSDEFVIELKDGTKIIFYGDKRDDIVRAIQTAKSNVAERAAEVRENSVVMKVDDALPTLFNMGLANLCSTKRSLQQAAYNLLATLPARFDIAFNKDLHGGPGLAIPKNELTMAVSFSETVANSHPHMTYEFLTEFFNSYQNFGSDGRQSSAILYIVPWVKNIYEHVFLADERKGAEKAASLIRHCVELTAFSSEEYNLMSLNVWPILCLEDSLSEIIVEEVIRYILERNLEMSKVEACLAIVTSFPTVSLCGTAIARIRQLLSKPMGTENRSLPCHPNWNEIELLVKTVSYLTFDSLVIVEVYLPEILYIITTFIYSGSYSFRRSLHGLLVNMIHSFTSSPKLTHDQRDHLNNIWNELDSARGRLLFGMNEEMRMPSNKKFSLSAVKHIENCSYLLLDILATVAQPDEGNVWRARWGTFVLKSCFVESLALQCRSFVVLGCLAKIEVEDLIVTQVLVVLKDALTNETQVLNEEYAACTVFCLTKMVEGLPANSKYHAKLFWLALSVLKTGSLTLFSYSLGLVQECLRVLDELGTFKSIGIAEYLMQGREFMNDEWRKIDDMTKVKFSTEFFDLALCASVLKGLERSQTRSITLRALESFMEISAKNNVKDKNSTRRYPQYLSYLYFLFLGCRSQEGMRDLLWVAGYPEDHVDTSKKLDSVPSLLQAFLADDSPDSTITLFLGGQLFQSCEYENMDQRFLDTLQCVMDPEKRVMVYSVIRPKLIKLLEQGNSSLTIEPVLSLAVTVLNRVDLFANLAEYRKEMQGLLISNGFEGLLLDQNSSSCSLFEDESAVEIKKLNQERFAALLEKIIVRRDK</sequence>
<dbReference type="Pfam" id="PF00616">
    <property type="entry name" value="RasGAP"/>
    <property type="match status" value="2"/>
</dbReference>
<dbReference type="GO" id="GO:0007165">
    <property type="term" value="P:signal transduction"/>
    <property type="evidence" value="ECO:0007669"/>
    <property type="project" value="UniProtKB-ARBA"/>
</dbReference>
<dbReference type="Gene3D" id="1.10.506.10">
    <property type="entry name" value="GTPase Activation - p120gap, domain 1"/>
    <property type="match status" value="2"/>
</dbReference>
<feature type="compositionally biased region" description="Basic and acidic residues" evidence="3">
    <location>
        <begin position="1413"/>
        <end position="1432"/>
    </location>
</feature>
<evidence type="ECO:0000256" key="3">
    <source>
        <dbReference type="SAM" id="MobiDB-lite"/>
    </source>
</evidence>
<dbReference type="InterPro" id="IPR036865">
    <property type="entry name" value="CRAL-TRIO_dom_sf"/>
</dbReference>
<feature type="domain" description="Ras-GAP" evidence="4">
    <location>
        <begin position="1121"/>
        <end position="1314"/>
    </location>
</feature>
<reference evidence="5" key="1">
    <citation type="journal article" date="2019" name="G3 (Bethesda)">
        <title>Genome Assemblies of Two Rare Opportunistic Yeast Pathogens: Diutina rugosa (syn. Candida rugosa) and Trichomonascus ciferrii (syn. Candida ciferrii).</title>
        <authorList>
            <person name="Mixao V."/>
            <person name="Saus E."/>
            <person name="Hansen A.P."/>
            <person name="Lass-Florl C."/>
            <person name="Gabaldon T."/>
        </authorList>
    </citation>
    <scope>NUCLEOTIDE SEQUENCE</scope>
    <source>
        <strain evidence="5">CBS 4856</strain>
    </source>
</reference>
<protein>
    <recommendedName>
        <fullName evidence="4">Ras-GAP domain-containing protein</fullName>
    </recommendedName>
</protein>
<evidence type="ECO:0000313" key="5">
    <source>
        <dbReference type="EMBL" id="KAA8909617.1"/>
    </source>
</evidence>
<evidence type="ECO:0000256" key="1">
    <source>
        <dbReference type="ARBA" id="ARBA00022468"/>
    </source>
</evidence>
<dbReference type="Proteomes" id="UP000761534">
    <property type="component" value="Unassembled WGS sequence"/>
</dbReference>
<gene>
    <name evidence="5" type="ORF">TRICI_004452</name>
</gene>
<feature type="region of interest" description="Disordered" evidence="3">
    <location>
        <begin position="1410"/>
        <end position="1432"/>
    </location>
</feature>
<accession>A0A642V0M5</accession>
<organism evidence="5 6">
    <name type="scientific">Trichomonascus ciferrii</name>
    <dbReference type="NCBI Taxonomy" id="44093"/>
    <lineage>
        <taxon>Eukaryota</taxon>
        <taxon>Fungi</taxon>
        <taxon>Dikarya</taxon>
        <taxon>Ascomycota</taxon>
        <taxon>Saccharomycotina</taxon>
        <taxon>Dipodascomycetes</taxon>
        <taxon>Dipodascales</taxon>
        <taxon>Trichomonascaceae</taxon>
        <taxon>Trichomonascus</taxon>
        <taxon>Trichomonascus ciferrii complex</taxon>
    </lineage>
</organism>
<dbReference type="InterPro" id="IPR039360">
    <property type="entry name" value="Ras_GTPase"/>
</dbReference>
<dbReference type="InterPro" id="IPR011993">
    <property type="entry name" value="PH-like_dom_sf"/>
</dbReference>
<dbReference type="InterPro" id="IPR008936">
    <property type="entry name" value="Rho_GTPase_activation_prot"/>
</dbReference>
<dbReference type="InterPro" id="IPR001251">
    <property type="entry name" value="CRAL-TRIO_dom"/>
</dbReference>
<dbReference type="OrthoDB" id="28245at2759"/>
<name>A0A642V0M5_9ASCO</name>
<evidence type="ECO:0000313" key="6">
    <source>
        <dbReference type="Proteomes" id="UP000761534"/>
    </source>
</evidence>
<dbReference type="PROSITE" id="PS50018">
    <property type="entry name" value="RAS_GTPASE_ACTIV_2"/>
    <property type="match status" value="1"/>
</dbReference>
<evidence type="ECO:0000259" key="4">
    <source>
        <dbReference type="PROSITE" id="PS50018"/>
    </source>
</evidence>
<dbReference type="PROSITE" id="PS00509">
    <property type="entry name" value="RAS_GTPASE_ACTIV_1"/>
    <property type="match status" value="1"/>
</dbReference>
<keyword evidence="6" id="KW-1185">Reference proteome</keyword>
<keyword evidence="2" id="KW-0597">Phosphoprotein</keyword>
<keyword evidence="1" id="KW-0343">GTPase activation</keyword>
<comment type="caution">
    <text evidence="5">The sequence shown here is derived from an EMBL/GenBank/DDBJ whole genome shotgun (WGS) entry which is preliminary data.</text>
</comment>
<dbReference type="InterPro" id="IPR001936">
    <property type="entry name" value="RasGAP_dom"/>
</dbReference>
<dbReference type="SMART" id="SM00323">
    <property type="entry name" value="RasGAP"/>
    <property type="match status" value="1"/>
</dbReference>
<dbReference type="VEuPathDB" id="FungiDB:TRICI_004452"/>
<dbReference type="GO" id="GO:0005096">
    <property type="term" value="F:GTPase activator activity"/>
    <property type="evidence" value="ECO:0007669"/>
    <property type="project" value="UniProtKB-KW"/>
</dbReference>
<dbReference type="Pfam" id="PF13716">
    <property type="entry name" value="CRAL_TRIO_2"/>
    <property type="match status" value="1"/>
</dbReference>
<dbReference type="PANTHER" id="PTHR10194:SF142">
    <property type="entry name" value="NEUROFIBROMIN"/>
    <property type="match status" value="1"/>
</dbReference>
<dbReference type="EMBL" id="SWFS01000336">
    <property type="protein sequence ID" value="KAA8909617.1"/>
    <property type="molecule type" value="Genomic_DNA"/>
</dbReference>
<dbReference type="PANTHER" id="PTHR10194">
    <property type="entry name" value="RAS GTPASE-ACTIVATING PROTEINS"/>
    <property type="match status" value="1"/>
</dbReference>
<dbReference type="Gene3D" id="3.40.525.10">
    <property type="entry name" value="CRAL-TRIO lipid binding domain"/>
    <property type="match status" value="1"/>
</dbReference>
<dbReference type="Gene3D" id="2.30.29.30">
    <property type="entry name" value="Pleckstrin-homology domain (PH domain)/Phosphotyrosine-binding domain (PTB)"/>
    <property type="match status" value="1"/>
</dbReference>
<proteinExistence type="predicted"/>
<dbReference type="SUPFAM" id="SSF48350">
    <property type="entry name" value="GTPase activation domain, GAP"/>
    <property type="match status" value="1"/>
</dbReference>
<dbReference type="InterPro" id="IPR023152">
    <property type="entry name" value="RasGAP_CS"/>
</dbReference>